<dbReference type="OrthoDB" id="432381at2759"/>
<comment type="similarity">
    <text evidence="1">Belongs to the IUNH family.</text>
</comment>
<dbReference type="InterPro" id="IPR052775">
    <property type="entry name" value="IUN_hydrolase"/>
</dbReference>
<evidence type="ECO:0000256" key="1">
    <source>
        <dbReference type="ARBA" id="ARBA00009176"/>
    </source>
</evidence>
<dbReference type="EMBL" id="JWZT01003288">
    <property type="protein sequence ID" value="KII67189.1"/>
    <property type="molecule type" value="Genomic_DNA"/>
</dbReference>
<keyword evidence="3" id="KW-0378">Hydrolase</keyword>
<feature type="domain" description="Inosine/uridine-preferring nucleoside hydrolase" evidence="2">
    <location>
        <begin position="5"/>
        <end position="108"/>
    </location>
</feature>
<organism evidence="3 4">
    <name type="scientific">Thelohanellus kitauei</name>
    <name type="common">Myxosporean</name>
    <dbReference type="NCBI Taxonomy" id="669202"/>
    <lineage>
        <taxon>Eukaryota</taxon>
        <taxon>Metazoa</taxon>
        <taxon>Cnidaria</taxon>
        <taxon>Myxozoa</taxon>
        <taxon>Myxosporea</taxon>
        <taxon>Bivalvulida</taxon>
        <taxon>Platysporina</taxon>
        <taxon>Myxobolidae</taxon>
        <taxon>Thelohanellus</taxon>
    </lineage>
</organism>
<proteinExistence type="inferred from homology"/>
<protein>
    <submittedName>
        <fullName evidence="3">Pyrimidine-specific ribonucleoside hydrolase RihA</fullName>
    </submittedName>
</protein>
<dbReference type="AlphaFoldDB" id="A0A0C2INX6"/>
<dbReference type="GO" id="GO:0016799">
    <property type="term" value="F:hydrolase activity, hydrolyzing N-glycosyl compounds"/>
    <property type="evidence" value="ECO:0007669"/>
    <property type="project" value="InterPro"/>
</dbReference>
<dbReference type="PANTHER" id="PTHR46190:SF1">
    <property type="entry name" value="SI:CH211-201H21.5"/>
    <property type="match status" value="1"/>
</dbReference>
<keyword evidence="4" id="KW-1185">Reference proteome</keyword>
<reference evidence="3 4" key="1">
    <citation type="journal article" date="2014" name="Genome Biol. Evol.">
        <title>The genome of the myxosporean Thelohanellus kitauei shows adaptations to nutrient acquisition within its fish host.</title>
        <authorList>
            <person name="Yang Y."/>
            <person name="Xiong J."/>
            <person name="Zhou Z."/>
            <person name="Huo F."/>
            <person name="Miao W."/>
            <person name="Ran C."/>
            <person name="Liu Y."/>
            <person name="Zhang J."/>
            <person name="Feng J."/>
            <person name="Wang M."/>
            <person name="Wang M."/>
            <person name="Wang L."/>
            <person name="Yao B."/>
        </authorList>
    </citation>
    <scope>NUCLEOTIDE SEQUENCE [LARGE SCALE GENOMIC DNA]</scope>
    <source>
        <strain evidence="3">Wuqing</strain>
    </source>
</reference>
<comment type="caution">
    <text evidence="3">The sequence shown here is derived from an EMBL/GenBank/DDBJ whole genome shotgun (WGS) entry which is preliminary data.</text>
</comment>
<dbReference type="Proteomes" id="UP000031668">
    <property type="component" value="Unassembled WGS sequence"/>
</dbReference>
<sequence>MSRKIIIDCDPGLDDARGILFLLSDPKINLLALTIVGGNAHAAVSSYNAGLVLEAMKRSDIPIFQGPSKNFSNEIIKSDYYFGKTGFGKLQLFSSTVQVRGDMEAYQALLEYGNYIRGKSH</sequence>
<dbReference type="PANTHER" id="PTHR46190">
    <property type="entry name" value="SI:CH211-201H21.5-RELATED"/>
    <property type="match status" value="1"/>
</dbReference>
<dbReference type="OMA" id="YIRGKSH"/>
<dbReference type="Gene3D" id="3.90.245.10">
    <property type="entry name" value="Ribonucleoside hydrolase-like"/>
    <property type="match status" value="1"/>
</dbReference>
<dbReference type="SUPFAM" id="SSF53590">
    <property type="entry name" value="Nucleoside hydrolase"/>
    <property type="match status" value="1"/>
</dbReference>
<dbReference type="InterPro" id="IPR036452">
    <property type="entry name" value="Ribo_hydro-like"/>
</dbReference>
<dbReference type="Pfam" id="PF01156">
    <property type="entry name" value="IU_nuc_hydro"/>
    <property type="match status" value="1"/>
</dbReference>
<evidence type="ECO:0000259" key="2">
    <source>
        <dbReference type="Pfam" id="PF01156"/>
    </source>
</evidence>
<accession>A0A0C2INX6</accession>
<name>A0A0C2INX6_THEKT</name>
<evidence type="ECO:0000313" key="4">
    <source>
        <dbReference type="Proteomes" id="UP000031668"/>
    </source>
</evidence>
<evidence type="ECO:0000313" key="3">
    <source>
        <dbReference type="EMBL" id="KII67189.1"/>
    </source>
</evidence>
<dbReference type="InterPro" id="IPR001910">
    <property type="entry name" value="Inosine/uridine_hydrolase_dom"/>
</dbReference>
<gene>
    <name evidence="3" type="ORF">RF11_11244</name>
</gene>